<dbReference type="RefSeq" id="WP_014269406.1">
    <property type="nucleotide sequence ID" value="NC_016633.1"/>
</dbReference>
<organism evidence="8 9">
    <name type="scientific">Sphaerochaeta pleomorpha (strain ATCC BAA-1885 / DSM 22778 / Grapes)</name>
    <dbReference type="NCBI Taxonomy" id="158190"/>
    <lineage>
        <taxon>Bacteria</taxon>
        <taxon>Pseudomonadati</taxon>
        <taxon>Spirochaetota</taxon>
        <taxon>Spirochaetia</taxon>
        <taxon>Spirochaetales</taxon>
        <taxon>Sphaerochaetaceae</taxon>
        <taxon>Sphaerochaeta</taxon>
    </lineage>
</organism>
<dbReference type="SMART" id="SM00062">
    <property type="entry name" value="PBPb"/>
    <property type="match status" value="1"/>
</dbReference>
<evidence type="ECO:0000259" key="6">
    <source>
        <dbReference type="SMART" id="SM00062"/>
    </source>
</evidence>
<keyword evidence="2" id="KW-0813">Transport</keyword>
<dbReference type="PANTHER" id="PTHR30085:SF6">
    <property type="entry name" value="ABC TRANSPORTER GLUTAMINE-BINDING PROTEIN GLNH"/>
    <property type="match status" value="1"/>
</dbReference>
<dbReference type="SUPFAM" id="SSF53850">
    <property type="entry name" value="Periplasmic binding protein-like II"/>
    <property type="match status" value="1"/>
</dbReference>
<dbReference type="InterPro" id="IPR001320">
    <property type="entry name" value="Iontro_rcpt_C"/>
</dbReference>
<dbReference type="InterPro" id="IPR051455">
    <property type="entry name" value="Bact_solute-bind_prot3"/>
</dbReference>
<evidence type="ECO:0000256" key="4">
    <source>
        <dbReference type="RuleBase" id="RU003744"/>
    </source>
</evidence>
<dbReference type="STRING" id="158190.SpiGrapes_0716"/>
<proteinExistence type="inferred from homology"/>
<dbReference type="GO" id="GO:0016020">
    <property type="term" value="C:membrane"/>
    <property type="evidence" value="ECO:0007669"/>
    <property type="project" value="InterPro"/>
</dbReference>
<evidence type="ECO:0000256" key="5">
    <source>
        <dbReference type="SAM" id="SignalP"/>
    </source>
</evidence>
<dbReference type="HOGENOM" id="CLU_019602_18_4_12"/>
<dbReference type="PANTHER" id="PTHR30085">
    <property type="entry name" value="AMINO ACID ABC TRANSPORTER PERMEASE"/>
    <property type="match status" value="1"/>
</dbReference>
<dbReference type="eggNOG" id="COG0834">
    <property type="taxonomic scope" value="Bacteria"/>
</dbReference>
<dbReference type="PROSITE" id="PS01039">
    <property type="entry name" value="SBP_BACTERIAL_3"/>
    <property type="match status" value="1"/>
</dbReference>
<feature type="signal peptide" evidence="5">
    <location>
        <begin position="1"/>
        <end position="24"/>
    </location>
</feature>
<dbReference type="Gene3D" id="3.40.190.10">
    <property type="entry name" value="Periplasmic binding protein-like II"/>
    <property type="match status" value="2"/>
</dbReference>
<dbReference type="GO" id="GO:0006865">
    <property type="term" value="P:amino acid transport"/>
    <property type="evidence" value="ECO:0007669"/>
    <property type="project" value="TreeGrafter"/>
</dbReference>
<feature type="domain" description="Ionotropic glutamate receptor C-terminal" evidence="7">
    <location>
        <begin position="44"/>
        <end position="267"/>
    </location>
</feature>
<dbReference type="GO" id="GO:0015276">
    <property type="term" value="F:ligand-gated monoatomic ion channel activity"/>
    <property type="evidence" value="ECO:0007669"/>
    <property type="project" value="InterPro"/>
</dbReference>
<evidence type="ECO:0000256" key="1">
    <source>
        <dbReference type="ARBA" id="ARBA00010333"/>
    </source>
</evidence>
<dbReference type="SMART" id="SM00079">
    <property type="entry name" value="PBPe"/>
    <property type="match status" value="1"/>
</dbReference>
<feature type="chain" id="PRO_5003514051" evidence="5">
    <location>
        <begin position="25"/>
        <end position="267"/>
    </location>
</feature>
<dbReference type="InterPro" id="IPR018313">
    <property type="entry name" value="SBP_3_CS"/>
</dbReference>
<feature type="domain" description="Solute-binding protein family 3/N-terminal" evidence="6">
    <location>
        <begin position="44"/>
        <end position="267"/>
    </location>
</feature>
<gene>
    <name evidence="8" type="ordered locus">SpiGrapes_0716</name>
</gene>
<dbReference type="AlphaFoldDB" id="G8QYJ4"/>
<evidence type="ECO:0000313" key="8">
    <source>
        <dbReference type="EMBL" id="AEV28557.1"/>
    </source>
</evidence>
<accession>G8QYJ4</accession>
<keyword evidence="3 5" id="KW-0732">Signal</keyword>
<keyword evidence="9" id="KW-1185">Reference proteome</keyword>
<name>G8QYJ4_SPHPG</name>
<dbReference type="Pfam" id="PF00497">
    <property type="entry name" value="SBP_bac_3"/>
    <property type="match status" value="1"/>
</dbReference>
<reference evidence="8 9" key="1">
    <citation type="submission" date="2011-11" db="EMBL/GenBank/DDBJ databases">
        <title>Complete sequence of Spirochaeta sp. grapes.</title>
        <authorList>
            <consortium name="US DOE Joint Genome Institute"/>
            <person name="Lucas S."/>
            <person name="Han J."/>
            <person name="Lapidus A."/>
            <person name="Cheng J.-F."/>
            <person name="Goodwin L."/>
            <person name="Pitluck S."/>
            <person name="Peters L."/>
            <person name="Ovchinnikova G."/>
            <person name="Munk A.C."/>
            <person name="Detter J.C."/>
            <person name="Han C."/>
            <person name="Tapia R."/>
            <person name="Land M."/>
            <person name="Hauser L."/>
            <person name="Kyrpides N."/>
            <person name="Ivanova N."/>
            <person name="Pagani I."/>
            <person name="Ritalahtilisa K."/>
            <person name="Loeffler F."/>
            <person name="Woyke T."/>
        </authorList>
    </citation>
    <scope>NUCLEOTIDE SEQUENCE [LARGE SCALE GENOMIC DNA]</scope>
    <source>
        <strain evidence="9">ATCC BAA-1885 / DSM 22778 / Grapes</strain>
    </source>
</reference>
<evidence type="ECO:0000259" key="7">
    <source>
        <dbReference type="SMART" id="SM00079"/>
    </source>
</evidence>
<dbReference type="GO" id="GO:0030288">
    <property type="term" value="C:outer membrane-bounded periplasmic space"/>
    <property type="evidence" value="ECO:0007669"/>
    <property type="project" value="TreeGrafter"/>
</dbReference>
<evidence type="ECO:0000313" key="9">
    <source>
        <dbReference type="Proteomes" id="UP000005632"/>
    </source>
</evidence>
<dbReference type="KEGG" id="sgp:SpiGrapes_0716"/>
<dbReference type="EMBL" id="CP003155">
    <property type="protein sequence ID" value="AEV28557.1"/>
    <property type="molecule type" value="Genomic_DNA"/>
</dbReference>
<evidence type="ECO:0000256" key="2">
    <source>
        <dbReference type="ARBA" id="ARBA00022448"/>
    </source>
</evidence>
<dbReference type="Proteomes" id="UP000005632">
    <property type="component" value="Chromosome"/>
</dbReference>
<comment type="similarity">
    <text evidence="1 4">Belongs to the bacterial solute-binding protein 3 family.</text>
</comment>
<sequence length="267" mass="28754">MKKCSMKRITGLALILACSVAVLFANGSKENSDDPLAKLKAKGKLSVGCKVDVPSFGYKNINTGEIEGFEIDLAKAVAKHIFGDENAIEFTAVTAKTRGPLLDTGELDLVAATFTVTEERKNSWDFSTIYYVDAVAIMVKKDSPFTLFKALDGKTIGVAQSATTKKSLDAGAKEAGISLKYSEYATYPEIKVALDSGRVDAFSVDFAILNGYLEDSCKLLDERFAKQDYGMAVKKGNTALLDAVNGTIDELSKSGELDSLLVKWGLK</sequence>
<evidence type="ECO:0000256" key="3">
    <source>
        <dbReference type="ARBA" id="ARBA00022729"/>
    </source>
</evidence>
<protein>
    <submittedName>
        <fullName evidence="8">Periplasmic component of amino acid ABC-type transporter/signal transduction system</fullName>
    </submittedName>
</protein>
<dbReference type="GO" id="GO:0005576">
    <property type="term" value="C:extracellular region"/>
    <property type="evidence" value="ECO:0007669"/>
    <property type="project" value="TreeGrafter"/>
</dbReference>
<dbReference type="InterPro" id="IPR001638">
    <property type="entry name" value="Solute-binding_3/MltF_N"/>
</dbReference>